<proteinExistence type="predicted"/>
<dbReference type="Proteomes" id="UP001523565">
    <property type="component" value="Unassembled WGS sequence"/>
</dbReference>
<name>A0ABT1EK71_9FIRM</name>
<dbReference type="RefSeq" id="WP_262069969.1">
    <property type="nucleotide sequence ID" value="NZ_JAMXOC010000023.1"/>
</dbReference>
<evidence type="ECO:0000313" key="1">
    <source>
        <dbReference type="EMBL" id="MCP1111088.1"/>
    </source>
</evidence>
<reference evidence="1 2" key="1">
    <citation type="journal article" date="2022" name="Genome Biol. Evol.">
        <title>Host diet, physiology and behaviors set the stage for Lachnospiraceae cladogenesis.</title>
        <authorList>
            <person name="Vera-Ponce De Leon A."/>
            <person name="Schneider M."/>
            <person name="Jahnes B.C."/>
            <person name="Sadowski V."/>
            <person name="Camuy-Velez L.A."/>
            <person name="Duan J."/>
            <person name="Sabree Z.L."/>
        </authorList>
    </citation>
    <scope>NUCLEOTIDE SEQUENCE [LARGE SCALE GENOMIC DNA]</scope>
    <source>
        <strain evidence="1 2">PAL227</strain>
    </source>
</reference>
<evidence type="ECO:0000313" key="2">
    <source>
        <dbReference type="Proteomes" id="UP001523565"/>
    </source>
</evidence>
<gene>
    <name evidence="1" type="ORF">NK118_12595</name>
</gene>
<accession>A0ABT1EK71</accession>
<organism evidence="1 2">
    <name type="scientific">Ohessyouella blattaphilus</name>
    <dbReference type="NCBI Taxonomy" id="2949333"/>
    <lineage>
        <taxon>Bacteria</taxon>
        <taxon>Bacillati</taxon>
        <taxon>Bacillota</taxon>
        <taxon>Clostridia</taxon>
        <taxon>Lachnospirales</taxon>
        <taxon>Lachnospiraceae</taxon>
        <taxon>Ohessyouella</taxon>
    </lineage>
</organism>
<comment type="caution">
    <text evidence="1">The sequence shown here is derived from an EMBL/GenBank/DDBJ whole genome shotgun (WGS) entry which is preliminary data.</text>
</comment>
<keyword evidence="2" id="KW-1185">Reference proteome</keyword>
<dbReference type="EMBL" id="JAMZFV010000023">
    <property type="protein sequence ID" value="MCP1111088.1"/>
    <property type="molecule type" value="Genomic_DNA"/>
</dbReference>
<protein>
    <submittedName>
        <fullName evidence="1">Uncharacterized protein</fullName>
    </submittedName>
</protein>
<sequence length="70" mass="8253">MGKLLFPYVVYEVLTFEVDIGVAENPRYRMIAGFLEKRNADRFMRQVVNKDKIQVKMMDYSGRKVGEEEC</sequence>